<gene>
    <name evidence="3" type="ORF">TrCOL_g9089</name>
</gene>
<comment type="caution">
    <text evidence="3">The sequence shown here is derived from an EMBL/GenBank/DDBJ whole genome shotgun (WGS) entry which is preliminary data.</text>
</comment>
<dbReference type="Proteomes" id="UP001165065">
    <property type="component" value="Unassembled WGS sequence"/>
</dbReference>
<dbReference type="PANTHER" id="PTHR37317:SF1">
    <property type="entry name" value="ZINC-RIBBON DOMAIN-CONTAINING PROTEIN-RELATED"/>
    <property type="match status" value="1"/>
</dbReference>
<feature type="compositionally biased region" description="Pro residues" evidence="1">
    <location>
        <begin position="1"/>
        <end position="28"/>
    </location>
</feature>
<reference evidence="4" key="1">
    <citation type="journal article" date="2023" name="Commun. Biol.">
        <title>Genome analysis of Parmales, the sister group of diatoms, reveals the evolutionary specialization of diatoms from phago-mixotrophs to photoautotrophs.</title>
        <authorList>
            <person name="Ban H."/>
            <person name="Sato S."/>
            <person name="Yoshikawa S."/>
            <person name="Yamada K."/>
            <person name="Nakamura Y."/>
            <person name="Ichinomiya M."/>
            <person name="Sato N."/>
            <person name="Blanc-Mathieu R."/>
            <person name="Endo H."/>
            <person name="Kuwata A."/>
            <person name="Ogata H."/>
        </authorList>
    </citation>
    <scope>NUCLEOTIDE SEQUENCE [LARGE SCALE GENOMIC DNA]</scope>
</reference>
<dbReference type="PANTHER" id="PTHR37317">
    <property type="entry name" value="BLR8090 PROTEIN"/>
    <property type="match status" value="1"/>
</dbReference>
<feature type="domain" description="Treble clef zinc finger" evidence="2">
    <location>
        <begin position="118"/>
        <end position="177"/>
    </location>
</feature>
<keyword evidence="4" id="KW-1185">Reference proteome</keyword>
<dbReference type="EMBL" id="BRYA01000188">
    <property type="protein sequence ID" value="GMI43142.1"/>
    <property type="molecule type" value="Genomic_DNA"/>
</dbReference>
<dbReference type="OrthoDB" id="197298at2759"/>
<feature type="region of interest" description="Disordered" evidence="1">
    <location>
        <begin position="240"/>
        <end position="296"/>
    </location>
</feature>
<feature type="compositionally biased region" description="Pro residues" evidence="1">
    <location>
        <begin position="241"/>
        <end position="250"/>
    </location>
</feature>
<evidence type="ECO:0000313" key="3">
    <source>
        <dbReference type="EMBL" id="GMI43142.1"/>
    </source>
</evidence>
<feature type="compositionally biased region" description="Basic and acidic residues" evidence="1">
    <location>
        <begin position="275"/>
        <end position="296"/>
    </location>
</feature>
<dbReference type="InterPro" id="IPR025487">
    <property type="entry name" value="DUF4379"/>
</dbReference>
<dbReference type="Pfam" id="PF14311">
    <property type="entry name" value="DUF4379"/>
    <property type="match status" value="2"/>
</dbReference>
<feature type="domain" description="Treble clef zinc finger" evidence="2">
    <location>
        <begin position="47"/>
        <end position="101"/>
    </location>
</feature>
<feature type="region of interest" description="Disordered" evidence="1">
    <location>
        <begin position="1"/>
        <end position="35"/>
    </location>
</feature>
<sequence>MENIPPPAAQSLRPPPPTSKSPLPPPPGSSVTDGAKISSLRSEFPRLAQQFHPKKNKMKSIAIPSDSKLPIWWKCSEGPDHEWQTTIKNRLEGGGCPCCCGTKLSVTNSIAVLRPDVAELWSKTKNIEKAKPENMMLTAKKAKIWFQCPKGEDHLWQLKLEDALKEGGLECPCCAGKKLSVTNCLLTVRPDIAEMWLLGGENAERIPEGVMAMTDGTGWLSWEGRKWEVNISEVVRREGRPVPPPLPPPVIVEEEEPGEGEKIGVENSAEELAGGEDREGEKSVLEEEKEEEKVKKRNWKDKFKNVLGAFMGRKGM</sequence>
<evidence type="ECO:0000313" key="4">
    <source>
        <dbReference type="Proteomes" id="UP001165065"/>
    </source>
</evidence>
<evidence type="ECO:0000259" key="2">
    <source>
        <dbReference type="Pfam" id="PF14311"/>
    </source>
</evidence>
<accession>A0A9W7LAD2</accession>
<protein>
    <recommendedName>
        <fullName evidence="2">Treble clef zinc finger domain-containing protein</fullName>
    </recommendedName>
</protein>
<organism evidence="3 4">
    <name type="scientific">Triparma columacea</name>
    <dbReference type="NCBI Taxonomy" id="722753"/>
    <lineage>
        <taxon>Eukaryota</taxon>
        <taxon>Sar</taxon>
        <taxon>Stramenopiles</taxon>
        <taxon>Ochrophyta</taxon>
        <taxon>Bolidophyceae</taxon>
        <taxon>Parmales</taxon>
        <taxon>Triparmaceae</taxon>
        <taxon>Triparma</taxon>
    </lineage>
</organism>
<evidence type="ECO:0000256" key="1">
    <source>
        <dbReference type="SAM" id="MobiDB-lite"/>
    </source>
</evidence>
<dbReference type="AlphaFoldDB" id="A0A9W7LAD2"/>
<proteinExistence type="predicted"/>
<name>A0A9W7LAD2_9STRA</name>